<protein>
    <recommendedName>
        <fullName evidence="3">DUF1365-domain-containing protein</fullName>
    </recommendedName>
</protein>
<keyword evidence="2" id="KW-1185">Reference proteome</keyword>
<evidence type="ECO:0000313" key="1">
    <source>
        <dbReference type="EMBL" id="KAF2133849.1"/>
    </source>
</evidence>
<evidence type="ECO:0000313" key="2">
    <source>
        <dbReference type="Proteomes" id="UP000799771"/>
    </source>
</evidence>
<dbReference type="PANTHER" id="PTHR33973:SF4">
    <property type="entry name" value="OS07G0153300 PROTEIN"/>
    <property type="match status" value="1"/>
</dbReference>
<dbReference type="Pfam" id="PF07103">
    <property type="entry name" value="DUF1365"/>
    <property type="match status" value="1"/>
</dbReference>
<dbReference type="GeneID" id="54405861"/>
<organism evidence="1 2">
    <name type="scientific">Dothidotthia symphoricarpi CBS 119687</name>
    <dbReference type="NCBI Taxonomy" id="1392245"/>
    <lineage>
        <taxon>Eukaryota</taxon>
        <taxon>Fungi</taxon>
        <taxon>Dikarya</taxon>
        <taxon>Ascomycota</taxon>
        <taxon>Pezizomycotina</taxon>
        <taxon>Dothideomycetes</taxon>
        <taxon>Pleosporomycetidae</taxon>
        <taxon>Pleosporales</taxon>
        <taxon>Dothidotthiaceae</taxon>
        <taxon>Dothidotthia</taxon>
    </lineage>
</organism>
<reference evidence="1" key="1">
    <citation type="journal article" date="2020" name="Stud. Mycol.">
        <title>101 Dothideomycetes genomes: a test case for predicting lifestyles and emergence of pathogens.</title>
        <authorList>
            <person name="Haridas S."/>
            <person name="Albert R."/>
            <person name="Binder M."/>
            <person name="Bloem J."/>
            <person name="Labutti K."/>
            <person name="Salamov A."/>
            <person name="Andreopoulos B."/>
            <person name="Baker S."/>
            <person name="Barry K."/>
            <person name="Bills G."/>
            <person name="Bluhm B."/>
            <person name="Cannon C."/>
            <person name="Castanera R."/>
            <person name="Culley D."/>
            <person name="Daum C."/>
            <person name="Ezra D."/>
            <person name="Gonzalez J."/>
            <person name="Henrissat B."/>
            <person name="Kuo A."/>
            <person name="Liang C."/>
            <person name="Lipzen A."/>
            <person name="Lutzoni F."/>
            <person name="Magnuson J."/>
            <person name="Mondo S."/>
            <person name="Nolan M."/>
            <person name="Ohm R."/>
            <person name="Pangilinan J."/>
            <person name="Park H.-J."/>
            <person name="Ramirez L."/>
            <person name="Alfaro M."/>
            <person name="Sun H."/>
            <person name="Tritt A."/>
            <person name="Yoshinaga Y."/>
            <person name="Zwiers L.-H."/>
            <person name="Turgeon B."/>
            <person name="Goodwin S."/>
            <person name="Spatafora J."/>
            <person name="Crous P."/>
            <person name="Grigoriev I."/>
        </authorList>
    </citation>
    <scope>NUCLEOTIDE SEQUENCE</scope>
    <source>
        <strain evidence="1">CBS 119687</strain>
    </source>
</reference>
<dbReference type="RefSeq" id="XP_033528236.1">
    <property type="nucleotide sequence ID" value="XM_033665429.1"/>
</dbReference>
<dbReference type="EMBL" id="ML977498">
    <property type="protein sequence ID" value="KAF2133849.1"/>
    <property type="molecule type" value="Genomic_DNA"/>
</dbReference>
<sequence>MHYGLFDFFACSSLTIVLCFLDSGMDMWSFLATWTMGGGVRWYYGDRQLVTDCFVLGTISTWLVKEKLVEILLKGWKDLDVIAMSPKSHPTSSVAITLVILGLSLWHVYGGSNSGKIENLPPGARKWSSVFPKATILPCQTMHARMFPKRHAFQNAYLQCGFPIVPDGTTSDGADVGLGNDRELGSWWLRVKADDYLERGYGALGFYGKLQLYLKQQHVSDSDWSYAYLVTAPRFFGYAFNPVSFWYIYDQDHQLTKMILEVNNTFGERRVYLLEGSGPLQTPGSSVFEEPGPLVAGAKSRFTHVWMKDFHVSPFSSRKGFYALKARNPFPFSPHDRPEIDNTITLKSSKDYAKVVARLHSTGSSLDPNQLGVFGTLRFLLSWWWVGLVTFPRILKQTIKLHSKNLRTWVRPEVLSSSIGRSPTSSEIVLQKIFYDYLLHLIHGKECDFRITLYTAIPDYPKQIIVTVHQRGREQVVRDLEIRVLTPAFYSRFVHYSYASEAFDRECIFTDEKNRTLWVSRPELLPLLLSQPDSAPSNGISSNKRSYMDELRWTLLRKLRCSPAEPAYPVALKASNLTVNDIRTLPFSEMDTFVRGNNNSLYAGEYRRAITRLFLAQHFTRGLTEVVDLIDMAWRILLCYLAASMMSNWSTDGQSRNDPGCFRKIDGRTSLERWLLPGTLILISACHGYGLLKGYR</sequence>
<dbReference type="Proteomes" id="UP000799771">
    <property type="component" value="Unassembled WGS sequence"/>
</dbReference>
<accession>A0A6A6APJ7</accession>
<dbReference type="AlphaFoldDB" id="A0A6A6APJ7"/>
<dbReference type="OrthoDB" id="3340520at2759"/>
<proteinExistence type="predicted"/>
<gene>
    <name evidence="1" type="ORF">P153DRAFT_330411</name>
</gene>
<name>A0A6A6APJ7_9PLEO</name>
<evidence type="ECO:0008006" key="3">
    <source>
        <dbReference type="Google" id="ProtNLM"/>
    </source>
</evidence>
<dbReference type="InterPro" id="IPR010775">
    <property type="entry name" value="DUF1365"/>
</dbReference>
<dbReference type="PANTHER" id="PTHR33973">
    <property type="entry name" value="OS07G0153300 PROTEIN"/>
    <property type="match status" value="1"/>
</dbReference>